<accession>A0A451ANV5</accession>
<dbReference type="EMBL" id="CAADFZ010000160">
    <property type="protein sequence ID" value="VFK67741.1"/>
    <property type="molecule type" value="Genomic_DNA"/>
</dbReference>
<proteinExistence type="predicted"/>
<name>A0A451ANV5_9GAMM</name>
<reference evidence="1" key="1">
    <citation type="submission" date="2019-02" db="EMBL/GenBank/DDBJ databases">
        <authorList>
            <person name="Gruber-Vodicka R. H."/>
            <person name="Seah K. B. B."/>
        </authorList>
    </citation>
    <scope>NUCLEOTIDE SEQUENCE</scope>
    <source>
        <strain evidence="2">BECK_BY19</strain>
        <strain evidence="1">BECK_BY8</strain>
    </source>
</reference>
<gene>
    <name evidence="1" type="ORF">BECKUNK1418G_GA0071005_11607</name>
    <name evidence="2" type="ORF">BECKUNK1418H_GA0071006_11627</name>
</gene>
<evidence type="ECO:0000313" key="2">
    <source>
        <dbReference type="EMBL" id="VFK73098.1"/>
    </source>
</evidence>
<sequence>MTRQLAGITRRLNDFSSQIAGLSRQITEMTRQPNPTQPEPKIFVRYSPVIPAKAGIQ</sequence>
<evidence type="ECO:0000313" key="1">
    <source>
        <dbReference type="EMBL" id="VFK67741.1"/>
    </source>
</evidence>
<protein>
    <submittedName>
        <fullName evidence="1">Uncharacterized protein</fullName>
    </submittedName>
</protein>
<dbReference type="EMBL" id="CAADGD010000162">
    <property type="protein sequence ID" value="VFK73098.1"/>
    <property type="molecule type" value="Genomic_DNA"/>
</dbReference>
<dbReference type="AlphaFoldDB" id="A0A451ANV5"/>
<organism evidence="1">
    <name type="scientific">Candidatus Kentrum sp. UNK</name>
    <dbReference type="NCBI Taxonomy" id="2126344"/>
    <lineage>
        <taxon>Bacteria</taxon>
        <taxon>Pseudomonadati</taxon>
        <taxon>Pseudomonadota</taxon>
        <taxon>Gammaproteobacteria</taxon>
        <taxon>Candidatus Kentrum</taxon>
    </lineage>
</organism>